<evidence type="ECO:0000256" key="1">
    <source>
        <dbReference type="ARBA" id="ARBA00007989"/>
    </source>
</evidence>
<feature type="compositionally biased region" description="Low complexity" evidence="2">
    <location>
        <begin position="417"/>
        <end position="432"/>
    </location>
</feature>
<dbReference type="SMART" id="SM00099">
    <property type="entry name" value="btg1"/>
    <property type="match status" value="1"/>
</dbReference>
<feature type="region of interest" description="Disordered" evidence="2">
    <location>
        <begin position="230"/>
        <end position="303"/>
    </location>
</feature>
<sequence>MFSTDPEIPQEIEFLSGFLLDQLPTLPRSLQRSLLNQLFTRYLPNHWYPHQSERGSGFRAISYDPTRQDGYLDPVLRLIASEANITPKELKKSLVLNIGWTIWCDPGCVSIRYQSGGGELRELWGSLPQHLAPVGGSSPHALSTNCSPSQLSPCKSRAIPILAPSTATRLAGVTGLAVTPPTPLPEQRANEFDDEVDDADLTLHMNRPFTLRPSHSRQASKHSRGDLTELYSSAGDSLSPTDSNEDPFLRPDSRTSSASSSSGSNHSAFSAVSISTTSTVPPTARHVSKPSINGAQPISHPPQMFVRHHSTSSLPYNLPAAKVSHFQAHPYVFPGHSAPGFITQPMISRSSSPAGGRRLRERHYSSASISSVTSNGSTTRHGGLVLKEGPGTVTEHSGGKVGVMGGGVLLGLPKTEGSNNSDKTKSNSSGSNRRGGRRGRASQHQFSLSGLSHFQ</sequence>
<comment type="similarity">
    <text evidence="1">Belongs to the BTG family.</text>
</comment>
<dbReference type="AlphaFoldDB" id="A0A9P6NNG3"/>
<dbReference type="PANTHER" id="PTHR22978:SF22">
    <property type="entry name" value="BTG FAMILY PROTEIN"/>
    <property type="match status" value="1"/>
</dbReference>
<protein>
    <recommendedName>
        <fullName evidence="3">Anti-proliferative protein domain-containing protein</fullName>
    </recommendedName>
</protein>
<accession>A0A9P6NNG3</accession>
<dbReference type="SUPFAM" id="SSF160696">
    <property type="entry name" value="BTG domain-like"/>
    <property type="match status" value="1"/>
</dbReference>
<feature type="compositionally biased region" description="Low complexity" evidence="2">
    <location>
        <begin position="254"/>
        <end position="284"/>
    </location>
</feature>
<gene>
    <name evidence="4" type="ORF">CROQUDRAFT_38250</name>
</gene>
<comment type="caution">
    <text evidence="4">The sequence shown here is derived from an EMBL/GenBank/DDBJ whole genome shotgun (WGS) entry which is preliminary data.</text>
</comment>
<feature type="region of interest" description="Disordered" evidence="2">
    <location>
        <begin position="348"/>
        <end position="455"/>
    </location>
</feature>
<name>A0A9P6NNG3_9BASI</name>
<reference evidence="4" key="1">
    <citation type="submission" date="2013-11" db="EMBL/GenBank/DDBJ databases">
        <title>Genome sequence of the fusiform rust pathogen reveals effectors for host alternation and coevolution with pine.</title>
        <authorList>
            <consortium name="DOE Joint Genome Institute"/>
            <person name="Smith K."/>
            <person name="Pendleton A."/>
            <person name="Kubisiak T."/>
            <person name="Anderson C."/>
            <person name="Salamov A."/>
            <person name="Aerts A."/>
            <person name="Riley R."/>
            <person name="Clum A."/>
            <person name="Lindquist E."/>
            <person name="Ence D."/>
            <person name="Campbell M."/>
            <person name="Kronenberg Z."/>
            <person name="Feau N."/>
            <person name="Dhillon B."/>
            <person name="Hamelin R."/>
            <person name="Burleigh J."/>
            <person name="Smith J."/>
            <person name="Yandell M."/>
            <person name="Nelson C."/>
            <person name="Grigoriev I."/>
            <person name="Davis J."/>
        </authorList>
    </citation>
    <scope>NUCLEOTIDE SEQUENCE</scope>
    <source>
        <strain evidence="4">G11</strain>
    </source>
</reference>
<feature type="domain" description="Anti-proliferative protein" evidence="3">
    <location>
        <begin position="4"/>
        <end position="120"/>
    </location>
</feature>
<evidence type="ECO:0000256" key="2">
    <source>
        <dbReference type="SAM" id="MobiDB-lite"/>
    </source>
</evidence>
<dbReference type="EMBL" id="MU167219">
    <property type="protein sequence ID" value="KAG0150386.1"/>
    <property type="molecule type" value="Genomic_DNA"/>
</dbReference>
<dbReference type="GO" id="GO:0005737">
    <property type="term" value="C:cytoplasm"/>
    <property type="evidence" value="ECO:0007669"/>
    <property type="project" value="TreeGrafter"/>
</dbReference>
<organism evidence="4 5">
    <name type="scientific">Cronartium quercuum f. sp. fusiforme G11</name>
    <dbReference type="NCBI Taxonomy" id="708437"/>
    <lineage>
        <taxon>Eukaryota</taxon>
        <taxon>Fungi</taxon>
        <taxon>Dikarya</taxon>
        <taxon>Basidiomycota</taxon>
        <taxon>Pucciniomycotina</taxon>
        <taxon>Pucciniomycetes</taxon>
        <taxon>Pucciniales</taxon>
        <taxon>Coleosporiaceae</taxon>
        <taxon>Cronartium</taxon>
    </lineage>
</organism>
<dbReference type="OrthoDB" id="19928at2759"/>
<dbReference type="InterPro" id="IPR033332">
    <property type="entry name" value="BTG"/>
</dbReference>
<dbReference type="InterPro" id="IPR002087">
    <property type="entry name" value="Anti_prolifrtn"/>
</dbReference>
<feature type="compositionally biased region" description="Polar residues" evidence="2">
    <location>
        <begin position="230"/>
        <end position="242"/>
    </location>
</feature>
<dbReference type="Gene3D" id="3.90.640.90">
    <property type="entry name" value="Anti-proliferative protein, N-terminal domain"/>
    <property type="match status" value="1"/>
</dbReference>
<evidence type="ECO:0000259" key="3">
    <source>
        <dbReference type="SMART" id="SM00099"/>
    </source>
</evidence>
<dbReference type="PANTHER" id="PTHR22978">
    <property type="entry name" value="B-CELL TRANSLOCATION GENE"/>
    <property type="match status" value="1"/>
</dbReference>
<evidence type="ECO:0000313" key="4">
    <source>
        <dbReference type="EMBL" id="KAG0150386.1"/>
    </source>
</evidence>
<feature type="compositionally biased region" description="Gly residues" evidence="2">
    <location>
        <begin position="399"/>
        <end position="409"/>
    </location>
</feature>
<dbReference type="Pfam" id="PF07742">
    <property type="entry name" value="BTG"/>
    <property type="match status" value="1"/>
</dbReference>
<dbReference type="InterPro" id="IPR036054">
    <property type="entry name" value="BTG-like_sf"/>
</dbReference>
<feature type="compositionally biased region" description="Polar residues" evidence="2">
    <location>
        <begin position="365"/>
        <end position="380"/>
    </location>
</feature>
<evidence type="ECO:0000313" key="5">
    <source>
        <dbReference type="Proteomes" id="UP000886653"/>
    </source>
</evidence>
<keyword evidence="5" id="KW-1185">Reference proteome</keyword>
<proteinExistence type="inferred from homology"/>
<dbReference type="GO" id="GO:0005634">
    <property type="term" value="C:nucleus"/>
    <property type="evidence" value="ECO:0007669"/>
    <property type="project" value="TreeGrafter"/>
</dbReference>
<dbReference type="Proteomes" id="UP000886653">
    <property type="component" value="Unassembled WGS sequence"/>
</dbReference>
<feature type="compositionally biased region" description="Polar residues" evidence="2">
    <location>
        <begin position="442"/>
        <end position="455"/>
    </location>
</feature>